<reference evidence="2" key="1">
    <citation type="journal article" date="2019" name="Int. J. Syst. Evol. Microbiol.">
        <title>The Global Catalogue of Microorganisms (GCM) 10K type strain sequencing project: providing services to taxonomists for standard genome sequencing and annotation.</title>
        <authorList>
            <consortium name="The Broad Institute Genomics Platform"/>
            <consortium name="The Broad Institute Genome Sequencing Center for Infectious Disease"/>
            <person name="Wu L."/>
            <person name="Ma J."/>
        </authorList>
    </citation>
    <scope>NUCLEOTIDE SEQUENCE [LARGE SCALE GENOMIC DNA]</scope>
    <source>
        <strain evidence="2">JCM 17805</strain>
    </source>
</reference>
<evidence type="ECO:0000313" key="2">
    <source>
        <dbReference type="Proteomes" id="UP001500604"/>
    </source>
</evidence>
<keyword evidence="2" id="KW-1185">Reference proteome</keyword>
<comment type="caution">
    <text evidence="1">The sequence shown here is derived from an EMBL/GenBank/DDBJ whole genome shotgun (WGS) entry which is preliminary data.</text>
</comment>
<dbReference type="EMBL" id="BAABFL010000465">
    <property type="protein sequence ID" value="GAA4651887.1"/>
    <property type="molecule type" value="Genomic_DNA"/>
</dbReference>
<name>A0ABP8VA82_9GAMM</name>
<protein>
    <submittedName>
        <fullName evidence="1">Uncharacterized protein</fullName>
    </submittedName>
</protein>
<accession>A0ABP8VA82</accession>
<dbReference type="Proteomes" id="UP001500604">
    <property type="component" value="Unassembled WGS sequence"/>
</dbReference>
<evidence type="ECO:0000313" key="1">
    <source>
        <dbReference type="EMBL" id="GAA4651887.1"/>
    </source>
</evidence>
<organism evidence="1 2">
    <name type="scientific">Kistimonas scapharcae</name>
    <dbReference type="NCBI Taxonomy" id="1036133"/>
    <lineage>
        <taxon>Bacteria</taxon>
        <taxon>Pseudomonadati</taxon>
        <taxon>Pseudomonadota</taxon>
        <taxon>Gammaproteobacteria</taxon>
        <taxon>Oceanospirillales</taxon>
        <taxon>Endozoicomonadaceae</taxon>
        <taxon>Kistimonas</taxon>
    </lineage>
</organism>
<sequence>MLLSVLQFCLMGVAEGKTMHPSSMESTMVMEMDSAMMMAMDTGDGMVHDCCLPDNPVSPTAMADKVCPDCEGDAPALQVSSPDLKPVFMLLFTVVQPMFDPVPQTRNWQVFTEPDIRTSLPDIYLAKAAFLE</sequence>
<gene>
    <name evidence="1" type="ORF">GCM10023116_41710</name>
</gene>
<proteinExistence type="predicted"/>